<dbReference type="STRING" id="1802540.A2393_00465"/>
<reference evidence="1 2" key="1">
    <citation type="journal article" date="2016" name="Nat. Commun.">
        <title>Thousands of microbial genomes shed light on interconnected biogeochemical processes in an aquifer system.</title>
        <authorList>
            <person name="Anantharaman K."/>
            <person name="Brown C.T."/>
            <person name="Hug L.A."/>
            <person name="Sharon I."/>
            <person name="Castelle C.J."/>
            <person name="Probst A.J."/>
            <person name="Thomas B.C."/>
            <person name="Singh A."/>
            <person name="Wilkins M.J."/>
            <person name="Karaoz U."/>
            <person name="Brodie E.L."/>
            <person name="Williams K.H."/>
            <person name="Hubbard S.S."/>
            <person name="Banfield J.F."/>
        </authorList>
    </citation>
    <scope>NUCLEOTIDE SEQUENCE [LARGE SCALE GENOMIC DNA]</scope>
</reference>
<comment type="caution">
    <text evidence="1">The sequence shown here is derived from an EMBL/GenBank/DDBJ whole genome shotgun (WGS) entry which is preliminary data.</text>
</comment>
<dbReference type="Proteomes" id="UP000178937">
    <property type="component" value="Unassembled WGS sequence"/>
</dbReference>
<proteinExistence type="predicted"/>
<organism evidence="1 2">
    <name type="scientific">Candidatus Woesebacteria bacterium RIFOXYB1_FULL_41_13</name>
    <dbReference type="NCBI Taxonomy" id="1802540"/>
    <lineage>
        <taxon>Bacteria</taxon>
        <taxon>Candidatus Woeseibacteriota</taxon>
    </lineage>
</organism>
<gene>
    <name evidence="1" type="ORF">A2393_00465</name>
</gene>
<dbReference type="AlphaFoldDB" id="A0A1F8D217"/>
<evidence type="ECO:0000313" key="1">
    <source>
        <dbReference type="EMBL" id="OGM81825.1"/>
    </source>
</evidence>
<accession>A0A1F8D217</accession>
<dbReference type="EMBL" id="MGIA01000005">
    <property type="protein sequence ID" value="OGM81825.1"/>
    <property type="molecule type" value="Genomic_DNA"/>
</dbReference>
<protein>
    <submittedName>
        <fullName evidence="1">Uncharacterized protein</fullName>
    </submittedName>
</protein>
<evidence type="ECO:0000313" key="2">
    <source>
        <dbReference type="Proteomes" id="UP000178937"/>
    </source>
</evidence>
<sequence>MSGHGICLADRKQAKQSRQIVIRLKRLERVVKCLLGILTPESARLFVNLRDGWILGQGIYPFLREIE</sequence>
<name>A0A1F8D217_9BACT</name>